<protein>
    <submittedName>
        <fullName evidence="2">Uncharacterized protein</fullName>
    </submittedName>
</protein>
<dbReference type="InterPro" id="IPR021109">
    <property type="entry name" value="Peptidase_aspartic_dom_sf"/>
</dbReference>
<proteinExistence type="predicted"/>
<dbReference type="Proteomes" id="UP000799118">
    <property type="component" value="Unassembled WGS sequence"/>
</dbReference>
<dbReference type="SUPFAM" id="SSF50630">
    <property type="entry name" value="Acid proteases"/>
    <property type="match status" value="1"/>
</dbReference>
<reference evidence="2" key="1">
    <citation type="journal article" date="2019" name="Environ. Microbiol.">
        <title>Fungal ecological strategies reflected in gene transcription - a case study of two litter decomposers.</title>
        <authorList>
            <person name="Barbi F."/>
            <person name="Kohler A."/>
            <person name="Barry K."/>
            <person name="Baskaran P."/>
            <person name="Daum C."/>
            <person name="Fauchery L."/>
            <person name="Ihrmark K."/>
            <person name="Kuo A."/>
            <person name="LaButti K."/>
            <person name="Lipzen A."/>
            <person name="Morin E."/>
            <person name="Grigoriev I.V."/>
            <person name="Henrissat B."/>
            <person name="Lindahl B."/>
            <person name="Martin F."/>
        </authorList>
    </citation>
    <scope>NUCLEOTIDE SEQUENCE</scope>
    <source>
        <strain evidence="2">JB14</strain>
    </source>
</reference>
<feature type="region of interest" description="Disordered" evidence="1">
    <location>
        <begin position="180"/>
        <end position="199"/>
    </location>
</feature>
<dbReference type="CDD" id="cd00303">
    <property type="entry name" value="retropepsin_like"/>
    <property type="match status" value="1"/>
</dbReference>
<accession>A0A6A4H443</accession>
<keyword evidence="3" id="KW-1185">Reference proteome</keyword>
<name>A0A6A4H443_9AGAR</name>
<evidence type="ECO:0000313" key="3">
    <source>
        <dbReference type="Proteomes" id="UP000799118"/>
    </source>
</evidence>
<dbReference type="Pfam" id="PF13975">
    <property type="entry name" value="gag-asp_proteas"/>
    <property type="match status" value="1"/>
</dbReference>
<dbReference type="Gene3D" id="2.40.70.10">
    <property type="entry name" value="Acid Proteases"/>
    <property type="match status" value="1"/>
</dbReference>
<sequence length="645" mass="72186">MAAIHPLPARNERSAPKWDSEFEEQLPTFFEEFEAVATTAGINNDDTAMKKGVLHYTDQQSMRFWRTLPTYEDATKTWTEFKDEVLVRYPGALKDAESTMEDLRKVVSEYAGSGVTNSKELLTYHRDFSIIAKSLLTNRILSGVQVASIYTEAFSKRFESKLDQLSQVVASLTQLMTQMVKGGESSPSSSSSGFRPPKPNRSNKCFWDNCDSTKFDNCVDLSEWVSKGRVERDENGFVQLKGGQRLPRIQRYTEDHPSEKSWLLESPQVTTGPLAGVDGFQGPSMLAKAASYMASPVDEEQQEAERRKPTIKTYLIKRRRSLYRNPNLNLLLADPEPSQPIPPVPGPTRPPKPIIGKLPPNYVPPQERTVGVPPKDDVRNFRYRAPIETEAAVERVVQAGLSSVVSIRQDDLLAIAPEYRRRVKENVTSRRIGIDGNLLEDIEPTYLLESSKSLSPSRSQYCENNSLPFALKDPPDPVAVFFQEFGDAVEGDGFYVAKESASIRGINALIGERSVHCVADSGCSIVAMSDATSNALGLSFDPKRRIPLQSANGKTDWTLGTAKDVPFRFNDIIAFLQVHIVDSPAYDVLLGRPFEILTQAHIKNFLSGDQHYTLTDPNTDKVVTIPTIPRELPRFRKEDGRDRSY</sequence>
<evidence type="ECO:0000313" key="2">
    <source>
        <dbReference type="EMBL" id="KAE9392523.1"/>
    </source>
</evidence>
<organism evidence="2 3">
    <name type="scientific">Gymnopus androsaceus JB14</name>
    <dbReference type="NCBI Taxonomy" id="1447944"/>
    <lineage>
        <taxon>Eukaryota</taxon>
        <taxon>Fungi</taxon>
        <taxon>Dikarya</taxon>
        <taxon>Basidiomycota</taxon>
        <taxon>Agaricomycotina</taxon>
        <taxon>Agaricomycetes</taxon>
        <taxon>Agaricomycetidae</taxon>
        <taxon>Agaricales</taxon>
        <taxon>Marasmiineae</taxon>
        <taxon>Omphalotaceae</taxon>
        <taxon>Gymnopus</taxon>
    </lineage>
</organism>
<dbReference type="AlphaFoldDB" id="A0A6A4H443"/>
<evidence type="ECO:0000256" key="1">
    <source>
        <dbReference type="SAM" id="MobiDB-lite"/>
    </source>
</evidence>
<gene>
    <name evidence="2" type="ORF">BT96DRAFT_1056887</name>
</gene>
<dbReference type="OrthoDB" id="3252634at2759"/>
<dbReference type="EMBL" id="ML769593">
    <property type="protein sequence ID" value="KAE9392523.1"/>
    <property type="molecule type" value="Genomic_DNA"/>
</dbReference>